<evidence type="ECO:0000313" key="3">
    <source>
        <dbReference type="Proteomes" id="UP000316759"/>
    </source>
</evidence>
<dbReference type="Proteomes" id="UP000316759">
    <property type="component" value="Unassembled WGS sequence"/>
</dbReference>
<proteinExistence type="predicted"/>
<evidence type="ECO:0000313" key="2">
    <source>
        <dbReference type="EMBL" id="TPP65722.1"/>
    </source>
</evidence>
<protein>
    <submittedName>
        <fullName evidence="2">Uncharacterized protein</fullName>
    </submittedName>
</protein>
<organism evidence="2 3">
    <name type="scientific">Fasciola gigantica</name>
    <name type="common">Giant liver fluke</name>
    <dbReference type="NCBI Taxonomy" id="46835"/>
    <lineage>
        <taxon>Eukaryota</taxon>
        <taxon>Metazoa</taxon>
        <taxon>Spiralia</taxon>
        <taxon>Lophotrochozoa</taxon>
        <taxon>Platyhelminthes</taxon>
        <taxon>Trematoda</taxon>
        <taxon>Digenea</taxon>
        <taxon>Plagiorchiida</taxon>
        <taxon>Echinostomata</taxon>
        <taxon>Echinostomatoidea</taxon>
        <taxon>Fasciolidae</taxon>
        <taxon>Fasciola</taxon>
    </lineage>
</organism>
<reference evidence="2 3" key="1">
    <citation type="submission" date="2019-04" db="EMBL/GenBank/DDBJ databases">
        <title>Annotation for the trematode Fasciola gigantica.</title>
        <authorList>
            <person name="Choi Y.-J."/>
        </authorList>
    </citation>
    <scope>NUCLEOTIDE SEQUENCE [LARGE SCALE GENOMIC DNA]</scope>
    <source>
        <strain evidence="2">Uganda_cow_1</strain>
    </source>
</reference>
<dbReference type="STRING" id="46835.A0A504YUT7"/>
<comment type="caution">
    <text evidence="2">The sequence shown here is derived from an EMBL/GenBank/DDBJ whole genome shotgun (WGS) entry which is preliminary data.</text>
</comment>
<name>A0A504YUT7_FASGI</name>
<gene>
    <name evidence="2" type="ORF">FGIG_02287</name>
</gene>
<accession>A0A504YUT7</accession>
<dbReference type="AlphaFoldDB" id="A0A504YUT7"/>
<dbReference type="OrthoDB" id="6250524at2759"/>
<dbReference type="EMBL" id="SUNJ01002777">
    <property type="protein sequence ID" value="TPP65722.1"/>
    <property type="molecule type" value="Genomic_DNA"/>
</dbReference>
<evidence type="ECO:0000256" key="1">
    <source>
        <dbReference type="SAM" id="MobiDB-lite"/>
    </source>
</evidence>
<feature type="region of interest" description="Disordered" evidence="1">
    <location>
        <begin position="180"/>
        <end position="200"/>
    </location>
</feature>
<keyword evidence="3" id="KW-1185">Reference proteome</keyword>
<sequence length="586" mass="66510">MLTTSLHFIWMHSLDSTVDLEFITTLINRSRKEEVSVDSAISTVLNTFVQSLSDSDKHVWKRLLLVTCLVDALNPITSQQLLPSWSNTLATFALHSLQVKRVTYQASCRYIIYELLATLSRYTHDSLEWLRPLCTPTNNAQPLVVLLTSVSVEIQLGLNEIVEEHSSDQQPLDTHALAARSKCTTDQQQPQQQQQKPVEQHLFVPPRPVLHQRILENASELLRLGLVDMKDVNSTSDPDVAQTTPLTHLLTDNAAQGLWCQMLDVSDALRTYFQSNFKPGDAETLLTQSSEIRQQNASLLSTYLVWLKVYYGTHHDEIVSNSDAKTHTLNRRINELGTRLVQDGLNPVGPCLWSFLFSYFRRLECIPKRAMEICLASLDFLSGLVPGQPIVPYTYFSDFGSVSLGDVLSDWLWSVWTDVVHSGSLAEAVLYVLVVTNNAWLSGVTNPWESVIHSDLIRWLGDRESFPNRIIKTGFFASQFSHSEIRLDLNVEVTILCIFTVTCYSHSAISADRSWTKLKEDERNVDKVLKTTRRLMHKLRRSIESSESNRPDLEALEKRLCAGIQQCAEIQPIFDQFRHPLLDCAD</sequence>